<evidence type="ECO:0000256" key="1">
    <source>
        <dbReference type="ARBA" id="ARBA00004141"/>
    </source>
</evidence>
<feature type="domain" description="Wax synthase" evidence="10">
    <location>
        <begin position="654"/>
        <end position="734"/>
    </location>
</feature>
<name>A0AA48I9H8_9TREE</name>
<evidence type="ECO:0000256" key="2">
    <source>
        <dbReference type="ARBA" id="ARBA00005179"/>
    </source>
</evidence>
<comment type="similarity">
    <text evidence="3">Belongs to the wax synthase family.</text>
</comment>
<reference evidence="11" key="1">
    <citation type="journal article" date="2023" name="BMC Genomics">
        <title>Chromosome-level genome assemblies of Cutaneotrichosporon spp. (Trichosporonales, Basidiomycota) reveal imbalanced evolution between nucleotide sequences and chromosome synteny.</title>
        <authorList>
            <person name="Kobayashi Y."/>
            <person name="Kayamori A."/>
            <person name="Aoki K."/>
            <person name="Shiwa Y."/>
            <person name="Matsutani M."/>
            <person name="Fujita N."/>
            <person name="Sugita T."/>
            <person name="Iwasaki W."/>
            <person name="Tanaka N."/>
            <person name="Takashima M."/>
        </authorList>
    </citation>
    <scope>NUCLEOTIDE SEQUENCE</scope>
    <source>
        <strain evidence="11">HIS019</strain>
    </source>
</reference>
<dbReference type="EMBL" id="AP028214">
    <property type="protein sequence ID" value="BEI90310.1"/>
    <property type="molecule type" value="Genomic_DNA"/>
</dbReference>
<keyword evidence="5 9" id="KW-0812">Transmembrane</keyword>
<evidence type="ECO:0000256" key="9">
    <source>
        <dbReference type="SAM" id="Phobius"/>
    </source>
</evidence>
<dbReference type="Pfam" id="PF13813">
    <property type="entry name" value="MBOAT_2"/>
    <property type="match status" value="1"/>
</dbReference>
<dbReference type="Proteomes" id="UP001233271">
    <property type="component" value="Chromosome 3"/>
</dbReference>
<dbReference type="InterPro" id="IPR044851">
    <property type="entry name" value="Wax_synthase"/>
</dbReference>
<keyword evidence="7 9" id="KW-0472">Membrane</keyword>
<accession>A0AA48I9H8</accession>
<protein>
    <recommendedName>
        <fullName evidence="10">Wax synthase domain-containing protein</fullName>
    </recommendedName>
</protein>
<gene>
    <name evidence="11" type="ORF">CcaverHIS019_0303800</name>
</gene>
<comment type="pathway">
    <text evidence="2">Secondary metabolite biosynthesis.</text>
</comment>
<dbReference type="PANTHER" id="PTHR31595">
    <property type="entry name" value="LONG-CHAIN-ALCOHOL O-FATTY-ACYLTRANSFERASE 3-RELATED"/>
    <property type="match status" value="1"/>
</dbReference>
<evidence type="ECO:0000256" key="4">
    <source>
        <dbReference type="ARBA" id="ARBA00022679"/>
    </source>
</evidence>
<keyword evidence="4" id="KW-0808">Transferase</keyword>
<feature type="compositionally biased region" description="Polar residues" evidence="8">
    <location>
        <begin position="496"/>
        <end position="531"/>
    </location>
</feature>
<dbReference type="AlphaFoldDB" id="A0AA48I9H8"/>
<dbReference type="RefSeq" id="XP_060455575.1">
    <property type="nucleotide sequence ID" value="XM_060598820.1"/>
</dbReference>
<dbReference type="GO" id="GO:0006629">
    <property type="term" value="P:lipid metabolic process"/>
    <property type="evidence" value="ECO:0007669"/>
    <property type="project" value="InterPro"/>
</dbReference>
<dbReference type="InterPro" id="IPR032805">
    <property type="entry name" value="Wax_synthase_dom"/>
</dbReference>
<evidence type="ECO:0000256" key="8">
    <source>
        <dbReference type="SAM" id="MobiDB-lite"/>
    </source>
</evidence>
<proteinExistence type="inferred from homology"/>
<dbReference type="KEGG" id="ccac:CcaHIS019_0303800"/>
<organism evidence="11 12">
    <name type="scientific">Cutaneotrichosporon cavernicola</name>
    <dbReference type="NCBI Taxonomy" id="279322"/>
    <lineage>
        <taxon>Eukaryota</taxon>
        <taxon>Fungi</taxon>
        <taxon>Dikarya</taxon>
        <taxon>Basidiomycota</taxon>
        <taxon>Agaricomycotina</taxon>
        <taxon>Tremellomycetes</taxon>
        <taxon>Trichosporonales</taxon>
        <taxon>Trichosporonaceae</taxon>
        <taxon>Cutaneotrichosporon</taxon>
    </lineage>
</organism>
<evidence type="ECO:0000256" key="6">
    <source>
        <dbReference type="ARBA" id="ARBA00022989"/>
    </source>
</evidence>
<evidence type="ECO:0000256" key="3">
    <source>
        <dbReference type="ARBA" id="ARBA00007282"/>
    </source>
</evidence>
<comment type="subcellular location">
    <subcellularLocation>
        <location evidence="1">Membrane</location>
        <topology evidence="1">Multi-pass membrane protein</topology>
    </subcellularLocation>
</comment>
<evidence type="ECO:0000256" key="5">
    <source>
        <dbReference type="ARBA" id="ARBA00022692"/>
    </source>
</evidence>
<dbReference type="GeneID" id="85494180"/>
<evidence type="ECO:0000259" key="10">
    <source>
        <dbReference type="Pfam" id="PF13813"/>
    </source>
</evidence>
<evidence type="ECO:0000313" key="11">
    <source>
        <dbReference type="EMBL" id="BEI90310.1"/>
    </source>
</evidence>
<feature type="region of interest" description="Disordered" evidence="8">
    <location>
        <begin position="489"/>
        <end position="539"/>
    </location>
</feature>
<feature type="compositionally biased region" description="Polar residues" evidence="8">
    <location>
        <begin position="52"/>
        <end position="72"/>
    </location>
</feature>
<keyword evidence="6 9" id="KW-1133">Transmembrane helix</keyword>
<evidence type="ECO:0000256" key="7">
    <source>
        <dbReference type="ARBA" id="ARBA00023136"/>
    </source>
</evidence>
<evidence type="ECO:0000313" key="12">
    <source>
        <dbReference type="Proteomes" id="UP001233271"/>
    </source>
</evidence>
<feature type="transmembrane region" description="Helical" evidence="9">
    <location>
        <begin position="728"/>
        <end position="749"/>
    </location>
</feature>
<dbReference type="PANTHER" id="PTHR31595:SF57">
    <property type="entry name" value="OS04G0481900 PROTEIN"/>
    <property type="match status" value="1"/>
</dbReference>
<feature type="region of interest" description="Disordered" evidence="8">
    <location>
        <begin position="1"/>
        <end position="72"/>
    </location>
</feature>
<dbReference type="GO" id="GO:0016020">
    <property type="term" value="C:membrane"/>
    <property type="evidence" value="ECO:0007669"/>
    <property type="project" value="UniProtKB-SubCell"/>
</dbReference>
<sequence>MVGSNAGRHTREPSGRNNEPSGRHRTASVVSVGLGHAREPSSMGYHAREPSGRSQYTSSRRPSQAQAIPTARRNSTYGYSFRETVPPPIIDDKYWVEGDFEIVSADAVRFCVPSYYLLAASAVFREAGVLDVDPGRDDIEMLSGMDDIDGVDPPPLPGVVHARYLRLSEPTETAAVLRLFLAFASTGHLTIPDDGTTLDSLEHIRALILFLTKYECEGTLSLVLTVLREAVRMPSSVSPLSAFVAGASAGDAFTCSVALDVTDWTWRMMDRHDLPAAPDANVFDPHHMPVAVWQLIPPMYTWALTTAWSGDTRNVRRERGEERREERREDDVRTILLYIVLPLLPIYLQAYVLLGKQGEVIRAVRRAAAGVAVGGIVKAWLSFRFTDPKLNAFNNGFTVVFIHLALKSLEFALLHDGIVDPWPNRPRWRAALDLCLNSRMLGLGSVGIDDTAGPPNGTVDRPVLAGYLRHLVPPDSPLRPLTHTARRARLARRRSQSFSDAVQEAISPSSTPGPSRPITPQNTKATTSPHPTSIKGLWSRRPTSRTGAIARHVLHVTTHYVVLDTFLAFLHHTGLELSPGGRGTLERYVLQSRFIALPDMLGGRLAHHVPPGILTICIEACVPIVIWQGLNLGYHVAAVIFLCAGWEVESWNVDLFDAPWRADSIIDLWGRRWHQLFRHQFILAAASTLKLLRLPNRPALLFPLVFVFSGLLHVLGEMSMDPVPSTGALWAFFLLSGVGCALEITFKTVTGRRVRGMPGRLWCWVYTFVIGRLAADAWLDAGVAGCSLLPRGGAGEYIAPLLIGRLFERVP</sequence>
<keyword evidence="12" id="KW-1185">Reference proteome</keyword>
<feature type="transmembrane region" description="Helical" evidence="9">
    <location>
        <begin position="699"/>
        <end position="716"/>
    </location>
</feature>
<dbReference type="GO" id="GO:0008374">
    <property type="term" value="F:O-acyltransferase activity"/>
    <property type="evidence" value="ECO:0007669"/>
    <property type="project" value="InterPro"/>
</dbReference>